<dbReference type="InterPro" id="IPR016163">
    <property type="entry name" value="Ald_DH_C"/>
</dbReference>
<dbReference type="InterPro" id="IPR029510">
    <property type="entry name" value="Ald_DH_CS_GLU"/>
</dbReference>
<evidence type="ECO:0000259" key="5">
    <source>
        <dbReference type="Pfam" id="PF00171"/>
    </source>
</evidence>
<protein>
    <submittedName>
        <fullName evidence="6">Aldehyde dehydrogenase</fullName>
    </submittedName>
</protein>
<dbReference type="FunFam" id="3.40.309.10:FF:000009">
    <property type="entry name" value="Aldehyde dehydrogenase A"/>
    <property type="match status" value="1"/>
</dbReference>
<reference evidence="6 7" key="1">
    <citation type="submission" date="2015-03" db="EMBL/GenBank/DDBJ databases">
        <authorList>
            <person name="Urmite Genomes"/>
        </authorList>
    </citation>
    <scope>NUCLEOTIDE SEQUENCE [LARGE SCALE GENOMIC DNA]</scope>
    <source>
        <strain evidence="6 7">CSUR P1491</strain>
    </source>
</reference>
<proteinExistence type="inferred from homology"/>
<evidence type="ECO:0000256" key="4">
    <source>
        <dbReference type="RuleBase" id="RU003345"/>
    </source>
</evidence>
<keyword evidence="2 4" id="KW-0560">Oxidoreductase</keyword>
<dbReference type="Gene3D" id="3.40.309.10">
    <property type="entry name" value="Aldehyde Dehydrogenase, Chain A, domain 2"/>
    <property type="match status" value="1"/>
</dbReference>
<gene>
    <name evidence="6" type="ORF">BN1232_05894</name>
</gene>
<dbReference type="SUPFAM" id="SSF53720">
    <property type="entry name" value="ALDH-like"/>
    <property type="match status" value="1"/>
</dbReference>
<dbReference type="PROSITE" id="PS00687">
    <property type="entry name" value="ALDEHYDE_DEHYDR_GLU"/>
    <property type="match status" value="1"/>
</dbReference>
<dbReference type="FunFam" id="3.40.605.10:FF:000007">
    <property type="entry name" value="NAD/NADP-dependent betaine aldehyde dehydrogenase"/>
    <property type="match status" value="1"/>
</dbReference>
<evidence type="ECO:0000313" key="7">
    <source>
        <dbReference type="Proteomes" id="UP000199251"/>
    </source>
</evidence>
<dbReference type="PANTHER" id="PTHR42804:SF1">
    <property type="entry name" value="ALDEHYDE DEHYDROGENASE-RELATED"/>
    <property type="match status" value="1"/>
</dbReference>
<feature type="active site" evidence="3">
    <location>
        <position position="263"/>
    </location>
</feature>
<feature type="domain" description="Aldehyde dehydrogenase" evidence="5">
    <location>
        <begin position="23"/>
        <end position="487"/>
    </location>
</feature>
<dbReference type="InterPro" id="IPR015590">
    <property type="entry name" value="Aldehyde_DH_dom"/>
</dbReference>
<dbReference type="RefSeq" id="WP_175364691.1">
    <property type="nucleotide sequence ID" value="NZ_CTEE01000002.1"/>
</dbReference>
<dbReference type="Proteomes" id="UP000199251">
    <property type="component" value="Unassembled WGS sequence"/>
</dbReference>
<accession>A0A0E4H275</accession>
<name>A0A0E4H275_MYCLN</name>
<dbReference type="STRING" id="141349.BN1232_05894"/>
<evidence type="ECO:0000256" key="3">
    <source>
        <dbReference type="PROSITE-ProRule" id="PRU10007"/>
    </source>
</evidence>
<evidence type="ECO:0000256" key="2">
    <source>
        <dbReference type="ARBA" id="ARBA00023002"/>
    </source>
</evidence>
<dbReference type="InterPro" id="IPR016162">
    <property type="entry name" value="Ald_DH_N"/>
</dbReference>
<evidence type="ECO:0000256" key="1">
    <source>
        <dbReference type="ARBA" id="ARBA00009986"/>
    </source>
</evidence>
<organism evidence="6 7">
    <name type="scientific">Mycobacterium lentiflavum</name>
    <dbReference type="NCBI Taxonomy" id="141349"/>
    <lineage>
        <taxon>Bacteria</taxon>
        <taxon>Bacillati</taxon>
        <taxon>Actinomycetota</taxon>
        <taxon>Actinomycetes</taxon>
        <taxon>Mycobacteriales</taxon>
        <taxon>Mycobacteriaceae</taxon>
        <taxon>Mycobacterium</taxon>
        <taxon>Mycobacterium simiae complex</taxon>
    </lineage>
</organism>
<dbReference type="InterPro" id="IPR016161">
    <property type="entry name" value="Ald_DH/histidinol_DH"/>
</dbReference>
<dbReference type="Pfam" id="PF00171">
    <property type="entry name" value="Aldedh"/>
    <property type="match status" value="1"/>
</dbReference>
<sequence>MTTTAPLKSDVRWRFEQYIGGTWRPSVSGKRREVIDPATATVVGDVADGGIADVEAAVACARTAFDEGRWAGLDVRSRVRALQPAVDYLMENQDALLEAEIAECGSPIKTASALHVGFALAHSQYFLDVAPSLRLEQPLGFHSPPFSVSHVVREPEGVVAAITPFNFPLLLAVWKVIPALLMGNSVVLKPNPRTPLSAMLLADALSRTDLPPGQFNVVTGDVEVGQYVVESPLVDHVTFTGSTGVGRSVAAGAAQTLKNVTLELGGKSPSVILPDADFDLVVDGVLFGVNFYAGQCCEAGSRVFVPRGREDELIDRLVRRAATIRLGDTRNPETDLGPVISAEKAAELERLVNDAAVAGATVACGGRRAEIGDGYFFQPTVVHNLTNDTSMARQELFGPVLSVIGYDSVDDAVRLANDTIYGLAATVWSTSMVNAYDISRRLRAGTVWINDHHQLRPDAPFGGYRQSGIGRELGEEGFFDFTETKHVYMSLTNDRQSRFWSLALPAEE</sequence>
<comment type="similarity">
    <text evidence="1 4">Belongs to the aldehyde dehydrogenase family.</text>
</comment>
<evidence type="ECO:0000313" key="6">
    <source>
        <dbReference type="EMBL" id="CQD23851.1"/>
    </source>
</evidence>
<dbReference type="Gene3D" id="3.40.605.10">
    <property type="entry name" value="Aldehyde Dehydrogenase, Chain A, domain 1"/>
    <property type="match status" value="1"/>
</dbReference>
<dbReference type="EMBL" id="CTEE01000002">
    <property type="protein sequence ID" value="CQD23851.1"/>
    <property type="molecule type" value="Genomic_DNA"/>
</dbReference>
<dbReference type="GO" id="GO:0016620">
    <property type="term" value="F:oxidoreductase activity, acting on the aldehyde or oxo group of donors, NAD or NADP as acceptor"/>
    <property type="evidence" value="ECO:0007669"/>
    <property type="project" value="InterPro"/>
</dbReference>
<dbReference type="PANTHER" id="PTHR42804">
    <property type="entry name" value="ALDEHYDE DEHYDROGENASE"/>
    <property type="match status" value="1"/>
</dbReference>
<dbReference type="AlphaFoldDB" id="A0A0E4H275"/>